<proteinExistence type="predicted"/>
<reference evidence="3" key="1">
    <citation type="submission" date="2025-08" db="UniProtKB">
        <authorList>
            <consortium name="Ensembl"/>
        </authorList>
    </citation>
    <scope>IDENTIFICATION</scope>
</reference>
<dbReference type="PANTHER" id="PTHR46291">
    <property type="entry name" value="C2 DOMAIN-CONTAINING PROTEIN"/>
    <property type="match status" value="1"/>
</dbReference>
<dbReference type="PROSITE" id="PS50004">
    <property type="entry name" value="C2"/>
    <property type="match status" value="1"/>
</dbReference>
<name>A0A8C8VHR4_9SAUR</name>
<protein>
    <submittedName>
        <fullName evidence="3">C2 calcium dependent domain containing 4D</fullName>
    </submittedName>
</protein>
<evidence type="ECO:0000313" key="3">
    <source>
        <dbReference type="Ensembl" id="ENSPCEP00000008994.1"/>
    </source>
</evidence>
<dbReference type="Ensembl" id="ENSPCET00000009310.1">
    <property type="protein sequence ID" value="ENSPCEP00000008994.1"/>
    <property type="gene ID" value="ENSPCEG00000007221.1"/>
</dbReference>
<dbReference type="InterPro" id="IPR043549">
    <property type="entry name" value="C2C4C/C2C4D"/>
</dbReference>
<evidence type="ECO:0000256" key="1">
    <source>
        <dbReference type="SAM" id="MobiDB-lite"/>
    </source>
</evidence>
<organism evidence="3 4">
    <name type="scientific">Pelusios castaneus</name>
    <name type="common">West African mud turtle</name>
    <dbReference type="NCBI Taxonomy" id="367368"/>
    <lineage>
        <taxon>Eukaryota</taxon>
        <taxon>Metazoa</taxon>
        <taxon>Chordata</taxon>
        <taxon>Craniata</taxon>
        <taxon>Vertebrata</taxon>
        <taxon>Euteleostomi</taxon>
        <taxon>Archelosauria</taxon>
        <taxon>Testudinata</taxon>
        <taxon>Testudines</taxon>
        <taxon>Pleurodira</taxon>
        <taxon>Pelomedusidae</taxon>
        <taxon>Pelusios</taxon>
    </lineage>
</organism>
<dbReference type="SUPFAM" id="SSF49562">
    <property type="entry name" value="C2 domain (Calcium/lipid-binding domain, CaLB)"/>
    <property type="match status" value="1"/>
</dbReference>
<sequence>MFLSRQKALSKKPSLLPSCPNVLTPDRIPKFFIPPQLSTVHSRAPGRRSGAQHSPQGTRSPEVCRAQIGAGIRHIFQTEHLNQDPVARRRGEITWQLPTACSSSHLASPGSLPLLPESPHTRRRESLFHTASPPHWISLDLSPESNTRFLFPELWCQRPLSQPDAFDSDMASSAGSSPFGSPLLVRLPDLQAHNSQTLCSCTLVVQAAGRACSLSTEEASSTDDSPSFSRREPSWGAGARLAPPLFFPLDFTGRPAQVTQENTVALSPCGRLRLTSDYVPASWRLRVQLISAEGIYPRSCDPRHLGCCVSVQLRPGKAQKQRSAVVKRSRSPIFNEDFFFEGLAPHELPGCCLRFKVLSKGCGMRRDALLGKAKVPLPDLLPS</sequence>
<keyword evidence="4" id="KW-1185">Reference proteome</keyword>
<accession>A0A8C8VHR4</accession>
<evidence type="ECO:0000259" key="2">
    <source>
        <dbReference type="PROSITE" id="PS50004"/>
    </source>
</evidence>
<evidence type="ECO:0000313" key="4">
    <source>
        <dbReference type="Proteomes" id="UP000694393"/>
    </source>
</evidence>
<dbReference type="Pfam" id="PF00168">
    <property type="entry name" value="C2"/>
    <property type="match status" value="1"/>
</dbReference>
<dbReference type="AlphaFoldDB" id="A0A8C8VHR4"/>
<feature type="domain" description="C2" evidence="2">
    <location>
        <begin position="268"/>
        <end position="383"/>
    </location>
</feature>
<dbReference type="InterPro" id="IPR035892">
    <property type="entry name" value="C2_domain_sf"/>
</dbReference>
<reference evidence="3" key="2">
    <citation type="submission" date="2025-09" db="UniProtKB">
        <authorList>
            <consortium name="Ensembl"/>
        </authorList>
    </citation>
    <scope>IDENTIFICATION</scope>
</reference>
<feature type="region of interest" description="Disordered" evidence="1">
    <location>
        <begin position="37"/>
        <end position="61"/>
    </location>
</feature>
<dbReference type="InterPro" id="IPR000008">
    <property type="entry name" value="C2_dom"/>
</dbReference>
<dbReference type="PANTHER" id="PTHR46291:SF1">
    <property type="entry name" value="C2 CALCIUM-DEPENDENT DOMAIN-CONTAINING PROTEIN 4D"/>
    <property type="match status" value="1"/>
</dbReference>
<dbReference type="Gene3D" id="2.60.40.150">
    <property type="entry name" value="C2 domain"/>
    <property type="match status" value="1"/>
</dbReference>
<dbReference type="Proteomes" id="UP000694393">
    <property type="component" value="Unplaced"/>
</dbReference>
<dbReference type="SMART" id="SM00239">
    <property type="entry name" value="C2"/>
    <property type="match status" value="1"/>
</dbReference>